<reference evidence="3 4" key="1">
    <citation type="submission" date="2016-03" db="EMBL/GenBank/DDBJ databases">
        <authorList>
            <person name="Ploux O."/>
        </authorList>
    </citation>
    <scope>NUCLEOTIDE SEQUENCE [LARGE SCALE GENOMIC DNA]</scope>
    <source>
        <strain evidence="3 4">URUG2</strain>
    </source>
</reference>
<evidence type="ECO:0000313" key="3">
    <source>
        <dbReference type="EMBL" id="CZT20055.1"/>
    </source>
</evidence>
<accession>A0A2D3V018</accession>
<protein>
    <submittedName>
        <fullName evidence="3">Uncharacterized protein</fullName>
    </submittedName>
</protein>
<sequence>MESIIGRLAKQQMRWVVEVSTRALIGGVVGSLCDVIWKVAFGPDDAADLELLEGIGLRLADLEGVEIRLLSRLVEQMIATRTRLETVEARVQNLQRIQAASHGKVAADVPLQRPRIEVWLIGVICAAHTEEARAPDFSVAKSDQMLRKAGRMRIHYRVMKRAAKRAEAKLRRSREAANKRKRKFARLALLPSNPNLQNLPTYGRERLQRSHYFHLCQQTFPSGNKMYKHNQTEHKGDQTGSRTNDTTASNSSAGSSSAHFGDSSRFSVPANREDLKAPGL</sequence>
<gene>
    <name evidence="3" type="ORF">RCC_05912</name>
</gene>
<keyword evidence="1" id="KW-0175">Coiled coil</keyword>
<evidence type="ECO:0000256" key="1">
    <source>
        <dbReference type="SAM" id="Coils"/>
    </source>
</evidence>
<dbReference type="RefSeq" id="XP_023626944.1">
    <property type="nucleotide sequence ID" value="XM_023771176.1"/>
</dbReference>
<dbReference type="GeneID" id="35601059"/>
<keyword evidence="4" id="KW-1185">Reference proteome</keyword>
<dbReference type="EMBL" id="FJUY01000008">
    <property type="protein sequence ID" value="CZT20055.1"/>
    <property type="molecule type" value="Genomic_DNA"/>
</dbReference>
<evidence type="ECO:0000313" key="4">
    <source>
        <dbReference type="Proteomes" id="UP000225277"/>
    </source>
</evidence>
<name>A0A2D3V018_9PEZI</name>
<feature type="region of interest" description="Disordered" evidence="2">
    <location>
        <begin position="221"/>
        <end position="280"/>
    </location>
</feature>
<organism evidence="3 4">
    <name type="scientific">Ramularia collo-cygni</name>
    <dbReference type="NCBI Taxonomy" id="112498"/>
    <lineage>
        <taxon>Eukaryota</taxon>
        <taxon>Fungi</taxon>
        <taxon>Dikarya</taxon>
        <taxon>Ascomycota</taxon>
        <taxon>Pezizomycotina</taxon>
        <taxon>Dothideomycetes</taxon>
        <taxon>Dothideomycetidae</taxon>
        <taxon>Mycosphaerellales</taxon>
        <taxon>Mycosphaerellaceae</taxon>
        <taxon>Ramularia</taxon>
    </lineage>
</organism>
<dbReference type="Proteomes" id="UP000225277">
    <property type="component" value="Unassembled WGS sequence"/>
</dbReference>
<feature type="compositionally biased region" description="Low complexity" evidence="2">
    <location>
        <begin position="241"/>
        <end position="267"/>
    </location>
</feature>
<dbReference type="AlphaFoldDB" id="A0A2D3V018"/>
<feature type="coiled-coil region" evidence="1">
    <location>
        <begin position="156"/>
        <end position="183"/>
    </location>
</feature>
<proteinExistence type="predicted"/>
<feature type="compositionally biased region" description="Basic and acidic residues" evidence="2">
    <location>
        <begin position="271"/>
        <end position="280"/>
    </location>
</feature>
<evidence type="ECO:0000256" key="2">
    <source>
        <dbReference type="SAM" id="MobiDB-lite"/>
    </source>
</evidence>